<reference evidence="2 3" key="1">
    <citation type="journal article" date="2016" name="Nat. Commun.">
        <title>Thousands of microbial genomes shed light on interconnected biogeochemical processes in an aquifer system.</title>
        <authorList>
            <person name="Anantharaman K."/>
            <person name="Brown C.T."/>
            <person name="Hug L.A."/>
            <person name="Sharon I."/>
            <person name="Castelle C.J."/>
            <person name="Probst A.J."/>
            <person name="Thomas B.C."/>
            <person name="Singh A."/>
            <person name="Wilkins M.J."/>
            <person name="Karaoz U."/>
            <person name="Brodie E.L."/>
            <person name="Williams K.H."/>
            <person name="Hubbard S.S."/>
            <person name="Banfield J.F."/>
        </authorList>
    </citation>
    <scope>NUCLEOTIDE SEQUENCE [LARGE SCALE GENOMIC DNA]</scope>
    <source>
        <strain evidence="3">RIFCSPLOWO2_12_FULL_64_10</strain>
    </source>
</reference>
<dbReference type="EMBL" id="MFKF01000151">
    <property type="protein sequence ID" value="OGG52232.1"/>
    <property type="molecule type" value="Genomic_DNA"/>
</dbReference>
<name>A0A1F6CTL5_HANXR</name>
<dbReference type="Gene3D" id="2.60.40.10">
    <property type="entry name" value="Immunoglobulins"/>
    <property type="match status" value="1"/>
</dbReference>
<gene>
    <name evidence="2" type="ORF">A3F84_06605</name>
</gene>
<dbReference type="SUPFAM" id="SSF49265">
    <property type="entry name" value="Fibronectin type III"/>
    <property type="match status" value="1"/>
</dbReference>
<sequence>MRKVLILTVLGLLAIAPSPSFGQGEANRTHQVGDFWRNVAGDGFVWVESGDHAWWPGGLNESRTNPDIRYGMFAGFGTILAVSDWKAPSPYPAWPREAGKLEPRWVSEDGTVYGNNIVETVDINPHTSGRPRKFFRLQPPKITVDGQDIPRTEWKVFPEQGDEARPTLTADEMIEALYVQSIGVTVRAQSYAYANDGYDDFHILVYTFTNEGRLPEKERTAPISPQLSGQTLKDFYAVFDVKMEAGGRGGGGVNTQTRFSTAGLDLGNWDNLIDYDDKEKLLMSWDGDHVTVKGYRADNDDQGDPAPGPGKDLDKVQEALVSPGEFLDSAYRGLGALHVDRTPTKNKDQLTQNWLDATPDEQPHSARWVDAPEWKDVLSAPHALSHDFHVQPGTTRAQRVGKWDGGRQQRSMERLASLNFGPWNVGPGESVHVVLMIGANGPSIDANKAYGAFYLQGKWLARNELPADPTGALAPAYDRIARTLPAARLGTPFTKADKDAFIDSGRDSLQTSTRRAREVWKAGVAAGSMAPKLLPVPAWPATFTIKSGPDQNELSWAAATGAAKYRLYRTVGFETRPREAIAEVTGTSYTDKTVSRGAKYFYAVTAVDSKGLESSYYATRAEGGRGGASPFRSPAKSITDVRVVPNPYQVEGGEVNPKSPSTGGFNFPGQPHKLLFVNLPARATIRIFTLTGDLVNQIEHTSGSGDEEWRLMVSDNNQFLVSGIYLAHIQSHDPGVPGSHIVKFIVVR</sequence>
<evidence type="ECO:0008006" key="4">
    <source>
        <dbReference type="Google" id="ProtNLM"/>
    </source>
</evidence>
<feature type="chain" id="PRO_5009523553" description="Fibronectin type-III domain-containing protein" evidence="1">
    <location>
        <begin position="23"/>
        <end position="748"/>
    </location>
</feature>
<feature type="signal peptide" evidence="1">
    <location>
        <begin position="1"/>
        <end position="22"/>
    </location>
</feature>
<dbReference type="AlphaFoldDB" id="A0A1F6CTL5"/>
<evidence type="ECO:0000313" key="3">
    <source>
        <dbReference type="Proteomes" id="UP000178606"/>
    </source>
</evidence>
<dbReference type="InterPro" id="IPR013783">
    <property type="entry name" value="Ig-like_fold"/>
</dbReference>
<evidence type="ECO:0000313" key="2">
    <source>
        <dbReference type="EMBL" id="OGG52232.1"/>
    </source>
</evidence>
<protein>
    <recommendedName>
        <fullName evidence="4">Fibronectin type-III domain-containing protein</fullName>
    </recommendedName>
</protein>
<dbReference type="InterPro" id="IPR036116">
    <property type="entry name" value="FN3_sf"/>
</dbReference>
<organism evidence="2 3">
    <name type="scientific">Handelsmanbacteria sp. (strain RIFCSPLOWO2_12_FULL_64_10)</name>
    <dbReference type="NCBI Taxonomy" id="1817868"/>
    <lineage>
        <taxon>Bacteria</taxon>
        <taxon>Candidatus Handelsmaniibacteriota</taxon>
    </lineage>
</organism>
<accession>A0A1F6CTL5</accession>
<evidence type="ECO:0000256" key="1">
    <source>
        <dbReference type="SAM" id="SignalP"/>
    </source>
</evidence>
<comment type="caution">
    <text evidence="2">The sequence shown here is derived from an EMBL/GenBank/DDBJ whole genome shotgun (WGS) entry which is preliminary data.</text>
</comment>
<keyword evidence="1" id="KW-0732">Signal</keyword>
<proteinExistence type="predicted"/>
<dbReference type="Proteomes" id="UP000178606">
    <property type="component" value="Unassembled WGS sequence"/>
</dbReference>